<keyword evidence="1" id="KW-1185">Reference proteome</keyword>
<dbReference type="InterPro" id="IPR017395">
    <property type="entry name" value="Chlorophyllase-like"/>
</dbReference>
<dbReference type="InterPro" id="IPR029058">
    <property type="entry name" value="AB_hydrolase_fold"/>
</dbReference>
<dbReference type="AlphaFoldDB" id="A0A6J1CA40"/>
<dbReference type="PANTHER" id="PTHR33428">
    <property type="entry name" value="CHLOROPHYLLASE-2, CHLOROPLASTIC"/>
    <property type="match status" value="1"/>
</dbReference>
<dbReference type="GeneID" id="111009779"/>
<evidence type="ECO:0000313" key="1">
    <source>
        <dbReference type="Proteomes" id="UP000504603"/>
    </source>
</evidence>
<dbReference type="RefSeq" id="XP_022138675.1">
    <property type="nucleotide sequence ID" value="XM_022282983.1"/>
</dbReference>
<protein>
    <submittedName>
        <fullName evidence="2">Chlorophyllase-2, chloroplastic-like</fullName>
    </submittedName>
</protein>
<dbReference type="UniPathway" id="UPA00674"/>
<dbReference type="GO" id="GO:0015996">
    <property type="term" value="P:chlorophyll catabolic process"/>
    <property type="evidence" value="ECO:0007669"/>
    <property type="project" value="UniProtKB-UniPathway"/>
</dbReference>
<dbReference type="KEGG" id="mcha:111009779"/>
<evidence type="ECO:0000313" key="2">
    <source>
        <dbReference type="RefSeq" id="XP_022138675.1"/>
    </source>
</evidence>
<dbReference type="PANTHER" id="PTHR33428:SF2">
    <property type="entry name" value="CHLOROPHYLLASE-2"/>
    <property type="match status" value="1"/>
</dbReference>
<dbReference type="Proteomes" id="UP000504603">
    <property type="component" value="Unplaced"/>
</dbReference>
<dbReference type="OrthoDB" id="2093222at2759"/>
<reference evidence="2" key="1">
    <citation type="submission" date="2025-08" db="UniProtKB">
        <authorList>
            <consortium name="RefSeq"/>
        </authorList>
    </citation>
    <scope>IDENTIFICATION</scope>
    <source>
        <strain evidence="2">OHB3-1</strain>
    </source>
</reference>
<name>A0A6J1CA40_MOMCH</name>
<sequence length="330" mass="35215">MAMASLSFHPPSVTVAGGSATATAGNVFEMGKFTVGPIEEVGSASTCCLNCAGRFAPPKPVVIGHPEEDGEFPVVLLMHGYLLCNTFYRQLIRHIVSHGFIVVAPQLYTVTCQDTGAEIKALAAIGEWLPEGLRHYLPAKVSPNLKKLALAGHSRGGKVAFAFALALNKSTSSTAPKVSAIIGLDPVDGSRPPILTGVSESFDFVSAMPVLVIGSGLGELQRNPLFPPCGPKGVNHEEFFKECRSPAHYMVVKDYGHMDLLDDETRGIRGKGSYCMCKNGESRGPMRSFVGGAVVAFLKAYLEGKEEDLRAIEDGSLSLPVQLQTLQVRL</sequence>
<organism evidence="1 2">
    <name type="scientific">Momordica charantia</name>
    <name type="common">Bitter gourd</name>
    <name type="synonym">Balsam pear</name>
    <dbReference type="NCBI Taxonomy" id="3673"/>
    <lineage>
        <taxon>Eukaryota</taxon>
        <taxon>Viridiplantae</taxon>
        <taxon>Streptophyta</taxon>
        <taxon>Embryophyta</taxon>
        <taxon>Tracheophyta</taxon>
        <taxon>Spermatophyta</taxon>
        <taxon>Magnoliopsida</taxon>
        <taxon>eudicotyledons</taxon>
        <taxon>Gunneridae</taxon>
        <taxon>Pentapetalae</taxon>
        <taxon>rosids</taxon>
        <taxon>fabids</taxon>
        <taxon>Cucurbitales</taxon>
        <taxon>Cucurbitaceae</taxon>
        <taxon>Momordiceae</taxon>
        <taxon>Momordica</taxon>
    </lineage>
</organism>
<gene>
    <name evidence="2" type="primary">LOC111009779</name>
</gene>
<dbReference type="Pfam" id="PF07224">
    <property type="entry name" value="Chlorophyllase"/>
    <property type="match status" value="1"/>
</dbReference>
<accession>A0A6J1CA40</accession>
<proteinExistence type="predicted"/>
<dbReference type="GO" id="GO:0047746">
    <property type="term" value="F:chlorophyllase activity"/>
    <property type="evidence" value="ECO:0007669"/>
    <property type="project" value="TreeGrafter"/>
</dbReference>
<dbReference type="SUPFAM" id="SSF53474">
    <property type="entry name" value="alpha/beta-Hydrolases"/>
    <property type="match status" value="1"/>
</dbReference>
<dbReference type="Gene3D" id="3.40.50.1820">
    <property type="entry name" value="alpha/beta hydrolase"/>
    <property type="match status" value="1"/>
</dbReference>